<evidence type="ECO:0000313" key="1">
    <source>
        <dbReference type="EMBL" id="KAK8159197.1"/>
    </source>
</evidence>
<evidence type="ECO:0000313" key="2">
    <source>
        <dbReference type="Proteomes" id="UP001456524"/>
    </source>
</evidence>
<protein>
    <submittedName>
        <fullName evidence="1">Uncharacterized protein</fullName>
    </submittedName>
</protein>
<accession>A0ABR1XKJ8</accession>
<reference evidence="1 2" key="1">
    <citation type="journal article" date="2022" name="G3 (Bethesda)">
        <title>Enemy or ally: a genomic approach to elucidate the lifestyle of Phyllosticta citrichinaensis.</title>
        <authorList>
            <person name="Buijs V.A."/>
            <person name="Groenewald J.Z."/>
            <person name="Haridas S."/>
            <person name="LaButti K.M."/>
            <person name="Lipzen A."/>
            <person name="Martin F.M."/>
            <person name="Barry K."/>
            <person name="Grigoriev I.V."/>
            <person name="Crous P.W."/>
            <person name="Seidl M.F."/>
        </authorList>
    </citation>
    <scope>NUCLEOTIDE SEQUENCE [LARGE SCALE GENOMIC DNA]</scope>
    <source>
        <strain evidence="1 2">CBS 129764</strain>
    </source>
</reference>
<comment type="caution">
    <text evidence="1">The sequence shown here is derived from an EMBL/GenBank/DDBJ whole genome shotgun (WGS) entry which is preliminary data.</text>
</comment>
<gene>
    <name evidence="1" type="ORF">IWX90DRAFT_292679</name>
</gene>
<keyword evidence="2" id="KW-1185">Reference proteome</keyword>
<proteinExistence type="predicted"/>
<dbReference type="Proteomes" id="UP001456524">
    <property type="component" value="Unassembled WGS sequence"/>
</dbReference>
<sequence length="284" mass="31840">RVLGAFEPSSTTWIHEASLSVDVYCSSPRTLPARATMGLSCVLGCASALLSCWPKTQAGVREDGHGVRNKAHCSSRNAPTKYKYRDCRSRFLRRHPSPVKTGPPMAVLDQDVKMVDFAPKDAQLNLAPTPLHLPAATFLRTTALARHSPSSHVVAAAKELESRVLLPNYDADSLMIVRQVDINLWKFVRSHAESQFCKLGHRLSMSGSVITAFDGHEYTNAQLREKCGFLKGEYEWRESQLANFPPGPGKEHRLVVMASIKRQHVRYRLDFMTRFNWDVAPLEL</sequence>
<dbReference type="EMBL" id="JBBWUH010000008">
    <property type="protein sequence ID" value="KAK8159197.1"/>
    <property type="molecule type" value="Genomic_DNA"/>
</dbReference>
<feature type="non-terminal residue" evidence="1">
    <location>
        <position position="1"/>
    </location>
</feature>
<name>A0ABR1XKJ8_9PEZI</name>
<organism evidence="1 2">
    <name type="scientific">Phyllosticta citrichinensis</name>
    <dbReference type="NCBI Taxonomy" id="1130410"/>
    <lineage>
        <taxon>Eukaryota</taxon>
        <taxon>Fungi</taxon>
        <taxon>Dikarya</taxon>
        <taxon>Ascomycota</taxon>
        <taxon>Pezizomycotina</taxon>
        <taxon>Dothideomycetes</taxon>
        <taxon>Dothideomycetes incertae sedis</taxon>
        <taxon>Botryosphaeriales</taxon>
        <taxon>Phyllostictaceae</taxon>
        <taxon>Phyllosticta</taxon>
    </lineage>
</organism>